<organism evidence="1">
    <name type="scientific">Orpheovirus IHUMI-LCC2</name>
    <dbReference type="NCBI Taxonomy" id="2023057"/>
    <lineage>
        <taxon>Viruses</taxon>
        <taxon>Varidnaviria</taxon>
        <taxon>Bamfordvirae</taxon>
        <taxon>Nucleocytoviricota</taxon>
        <taxon>Megaviricetes</taxon>
        <taxon>Pimascovirales</taxon>
        <taxon>Ocovirineae</taxon>
        <taxon>Orpheoviridae</taxon>
        <taxon>Alphaorpheovirus</taxon>
        <taxon>Alphaorpheovirus massiliense</taxon>
    </lineage>
</organism>
<accession>A0A2I2L3X8</accession>
<keyword evidence="2" id="KW-1185">Reference proteome</keyword>
<dbReference type="RefSeq" id="YP_009448548.1">
    <property type="nucleotide sequence ID" value="NC_036594.1"/>
</dbReference>
<reference evidence="1" key="1">
    <citation type="submission" date="2017-08" db="EMBL/GenBank/DDBJ databases">
        <authorList>
            <consortium name="Urmite Genomes"/>
        </authorList>
    </citation>
    <scope>NUCLEOTIDE SEQUENCE [LARGE SCALE GENOMIC DNA]</scope>
    <source>
        <strain evidence="1">IHUMI-LCC2</strain>
    </source>
</reference>
<dbReference type="EMBL" id="LT906555">
    <property type="protein sequence ID" value="SNW62246.1"/>
    <property type="molecule type" value="Genomic_DNA"/>
</dbReference>
<dbReference type="KEGG" id="vg:35382120"/>
<dbReference type="GeneID" id="35382120"/>
<evidence type="ECO:0000313" key="2">
    <source>
        <dbReference type="Proteomes" id="UP000236316"/>
    </source>
</evidence>
<protein>
    <submittedName>
        <fullName evidence="1">Ankyrin-repeat protein</fullName>
    </submittedName>
</protein>
<sequence length="234" mass="27651">MESIEDINTRFYNLDMLDMISEISNMSYRDLYALYQSSAPDGYEHISYQDKLWRSLVEIKRGRKYNDISDYNRLYNSSYTDWMDIYLSLNNVNRVNKNLQSEIKKDAGSILNDGILNNNTEMIEYAFSMRSLTEMNIKVATLTMFMVGCKSQTIIFFLNKLKYIIDVYTKRELSKVLAFSCASHNRLDILKYLVSEWDLYLYDGNVEKKLLDVATERGYEDIINYINESNDNFY</sequence>
<dbReference type="Proteomes" id="UP000236316">
    <property type="component" value="Segment"/>
</dbReference>
<name>A0A2I2L3X8_9VIRU</name>
<evidence type="ECO:0000313" key="1">
    <source>
        <dbReference type="EMBL" id="SNW62246.1"/>
    </source>
</evidence>
<gene>
    <name evidence="1" type="ORF">ORPV_342</name>
</gene>
<proteinExistence type="predicted"/>